<gene>
    <name evidence="2" type="ORF">B0I18_1176</name>
</gene>
<dbReference type="RefSeq" id="WP_106525416.1">
    <property type="nucleotide sequence ID" value="NZ_PYGD01000017.1"/>
</dbReference>
<keyword evidence="3" id="KW-1185">Reference proteome</keyword>
<proteinExistence type="predicted"/>
<feature type="compositionally biased region" description="Basic and acidic residues" evidence="1">
    <location>
        <begin position="1"/>
        <end position="21"/>
    </location>
</feature>
<organism evidence="2 3">
    <name type="scientific">Taibaiella chishuiensis</name>
    <dbReference type="NCBI Taxonomy" id="1434707"/>
    <lineage>
        <taxon>Bacteria</taxon>
        <taxon>Pseudomonadati</taxon>
        <taxon>Bacteroidota</taxon>
        <taxon>Chitinophagia</taxon>
        <taxon>Chitinophagales</taxon>
        <taxon>Chitinophagaceae</taxon>
        <taxon>Taibaiella</taxon>
    </lineage>
</organism>
<name>A0A2P8CR26_9BACT</name>
<dbReference type="Proteomes" id="UP000240572">
    <property type="component" value="Unassembled WGS sequence"/>
</dbReference>
<evidence type="ECO:0000313" key="2">
    <source>
        <dbReference type="EMBL" id="PSK87406.1"/>
    </source>
</evidence>
<protein>
    <submittedName>
        <fullName evidence="2">Uncharacterized protein</fullName>
    </submittedName>
</protein>
<dbReference type="OrthoDB" id="9867907at2"/>
<feature type="region of interest" description="Disordered" evidence="1">
    <location>
        <begin position="120"/>
        <end position="145"/>
    </location>
</feature>
<feature type="region of interest" description="Disordered" evidence="1">
    <location>
        <begin position="1"/>
        <end position="77"/>
    </location>
</feature>
<evidence type="ECO:0000313" key="3">
    <source>
        <dbReference type="Proteomes" id="UP000240572"/>
    </source>
</evidence>
<sequence>MKKDSKPSDDQLQDGRGDKVNRKTVYLTDNDMERIPADEEEDYRMPRGFPKGAEIERRVPEEPQEDLVADANSNVSPEELQLLERTEFDYSSDETQVADLLDQVDEDGDVLNENSVAENYFDTGEDLDIPNTVMNPDINQQEEES</sequence>
<reference evidence="2 3" key="1">
    <citation type="submission" date="2018-03" db="EMBL/GenBank/DDBJ databases">
        <title>Genomic Encyclopedia of Type Strains, Phase III (KMG-III): the genomes of soil and plant-associated and newly described type strains.</title>
        <authorList>
            <person name="Whitman W."/>
        </authorList>
    </citation>
    <scope>NUCLEOTIDE SEQUENCE [LARGE SCALE GENOMIC DNA]</scope>
    <source>
        <strain evidence="2 3">CGMCC 1.12700</strain>
    </source>
</reference>
<comment type="caution">
    <text evidence="2">The sequence shown here is derived from an EMBL/GenBank/DDBJ whole genome shotgun (WGS) entry which is preliminary data.</text>
</comment>
<dbReference type="AlphaFoldDB" id="A0A2P8CR26"/>
<dbReference type="EMBL" id="PYGD01000017">
    <property type="protein sequence ID" value="PSK87406.1"/>
    <property type="molecule type" value="Genomic_DNA"/>
</dbReference>
<accession>A0A2P8CR26</accession>
<evidence type="ECO:0000256" key="1">
    <source>
        <dbReference type="SAM" id="MobiDB-lite"/>
    </source>
</evidence>